<dbReference type="PROSITE" id="PS50943">
    <property type="entry name" value="HTH_CROC1"/>
    <property type="match status" value="1"/>
</dbReference>
<evidence type="ECO:0000313" key="2">
    <source>
        <dbReference type="EMBL" id="OYV02606.1"/>
    </source>
</evidence>
<dbReference type="Gene3D" id="1.10.260.40">
    <property type="entry name" value="lambda repressor-like DNA-binding domains"/>
    <property type="match status" value="1"/>
</dbReference>
<dbReference type="SMART" id="SM00530">
    <property type="entry name" value="HTH_XRE"/>
    <property type="match status" value="1"/>
</dbReference>
<dbReference type="InterPro" id="IPR001387">
    <property type="entry name" value="Cro/C1-type_HTH"/>
</dbReference>
<dbReference type="InterPro" id="IPR010982">
    <property type="entry name" value="Lambda_DNA-bd_dom_sf"/>
</dbReference>
<dbReference type="CDD" id="cd00093">
    <property type="entry name" value="HTH_XRE"/>
    <property type="match status" value="1"/>
</dbReference>
<dbReference type="AlphaFoldDB" id="A0A257LUG1"/>
<dbReference type="EMBL" id="NMUJ01000070">
    <property type="protein sequence ID" value="OYV02606.1"/>
    <property type="molecule type" value="Genomic_DNA"/>
</dbReference>
<protein>
    <recommendedName>
        <fullName evidence="1">HTH cro/C1-type domain-containing protein</fullName>
    </recommendedName>
</protein>
<proteinExistence type="predicted"/>
<dbReference type="SUPFAM" id="SSF47413">
    <property type="entry name" value="lambda repressor-like DNA-binding domains"/>
    <property type="match status" value="1"/>
</dbReference>
<name>A0A257LUG1_UNCW3</name>
<evidence type="ECO:0000313" key="3">
    <source>
        <dbReference type="Proteomes" id="UP000216312"/>
    </source>
</evidence>
<organism evidence="2 3">
    <name type="scientific">candidate division WOR-3 bacterium 4484_18</name>
    <dbReference type="NCBI Taxonomy" id="2020626"/>
    <lineage>
        <taxon>Bacteria</taxon>
        <taxon>Bacteria division WOR-3</taxon>
    </lineage>
</organism>
<dbReference type="Proteomes" id="UP000216312">
    <property type="component" value="Unassembled WGS sequence"/>
</dbReference>
<comment type="caution">
    <text evidence="2">The sequence shown here is derived from an EMBL/GenBank/DDBJ whole genome shotgun (WGS) entry which is preliminary data.</text>
</comment>
<dbReference type="GO" id="GO:0003677">
    <property type="term" value="F:DNA binding"/>
    <property type="evidence" value="ECO:0007669"/>
    <property type="project" value="InterPro"/>
</dbReference>
<feature type="domain" description="HTH cro/C1-type" evidence="1">
    <location>
        <begin position="10"/>
        <end position="63"/>
    </location>
</feature>
<accession>A0A257LUG1</accession>
<dbReference type="Pfam" id="PF01381">
    <property type="entry name" value="HTH_3"/>
    <property type="match status" value="1"/>
</dbReference>
<evidence type="ECO:0000259" key="1">
    <source>
        <dbReference type="PROSITE" id="PS50943"/>
    </source>
</evidence>
<sequence>MDKSAIHKRIRQVREKLGFTLREFAEKLGCTVQAVWNYENRRLPPYDMLIKISELGGVSIDWLLKGEEPKRTNSIDILWEETPDLMAALKDYADAKRKERAALERIYSLLKPKPG</sequence>
<gene>
    <name evidence="2" type="ORF">CGW93_04645</name>
</gene>
<reference evidence="3" key="1">
    <citation type="submission" date="2017-07" db="EMBL/GenBank/DDBJ databases">
        <title>Novel pathways for hydrocarbon cycling and metabolic interdependencies in hydrothermal sediment communities.</title>
        <authorList>
            <person name="Dombrowski N."/>
            <person name="Seitz K."/>
            <person name="Teske A."/>
            <person name="Baker B."/>
        </authorList>
    </citation>
    <scope>NUCLEOTIDE SEQUENCE [LARGE SCALE GENOMIC DNA]</scope>
</reference>